<reference evidence="1 2" key="1">
    <citation type="journal article" date="2016" name="Int. J. Syst. Evol. Microbiol.">
        <title>Descriptions of Anaerotaenia torta gen. nov., sp. nov. and Anaerocolumna cellulosilytica gen. nov., sp. nov. isolated from a methanogenic reactor of cattle waste.</title>
        <authorList>
            <person name="Uek A."/>
            <person name="Ohtaki Y."/>
            <person name="Kaku N."/>
            <person name="Ueki K."/>
        </authorList>
    </citation>
    <scope>NUCLEOTIDE SEQUENCE [LARGE SCALE GENOMIC DNA]</scope>
    <source>
        <strain evidence="1 2">SN021</strain>
    </source>
</reference>
<protein>
    <submittedName>
        <fullName evidence="1">Uncharacterized protein</fullName>
    </submittedName>
</protein>
<dbReference type="Proteomes" id="UP000515561">
    <property type="component" value="Chromosome"/>
</dbReference>
<name>A0A6S6R2M7_9FIRM</name>
<gene>
    <name evidence="1" type="ORF">acsn021_13440</name>
</gene>
<keyword evidence="2" id="KW-1185">Reference proteome</keyword>
<dbReference type="EMBL" id="AP023367">
    <property type="protein sequence ID" value="BCJ93775.1"/>
    <property type="molecule type" value="Genomic_DNA"/>
</dbReference>
<evidence type="ECO:0000313" key="2">
    <source>
        <dbReference type="Proteomes" id="UP000515561"/>
    </source>
</evidence>
<sequence length="181" mass="21066">MVKNVFENYIGYSAKLRPDYPDSLGSSISGWENVVKTITTDIPAIYKAIYGKVSGTMRNIENQALMDFIPGYRLIHIQELEQEKTNLDGVLQYCEEIEGLTFLPLLADYSSHYICYCKDESGAEMIYRVTLEDEPELLYESPETFLKTICEYYKQQIYFLDQDGFLDCDFDHLDEHLDKEK</sequence>
<accession>A0A6S6R2M7</accession>
<evidence type="ECO:0000313" key="1">
    <source>
        <dbReference type="EMBL" id="BCJ93775.1"/>
    </source>
</evidence>
<dbReference type="RefSeq" id="WP_184092453.1">
    <property type="nucleotide sequence ID" value="NZ_AP023367.1"/>
</dbReference>
<organism evidence="1 2">
    <name type="scientific">Anaerocolumna cellulosilytica</name>
    <dbReference type="NCBI Taxonomy" id="433286"/>
    <lineage>
        <taxon>Bacteria</taxon>
        <taxon>Bacillati</taxon>
        <taxon>Bacillota</taxon>
        <taxon>Clostridia</taxon>
        <taxon>Lachnospirales</taxon>
        <taxon>Lachnospiraceae</taxon>
        <taxon>Anaerocolumna</taxon>
    </lineage>
</organism>
<dbReference type="AlphaFoldDB" id="A0A6S6R2M7"/>
<dbReference type="KEGG" id="acel:acsn021_13440"/>
<proteinExistence type="predicted"/>